<dbReference type="InterPro" id="IPR006657">
    <property type="entry name" value="MoPterin_dinucl-bd_dom"/>
</dbReference>
<evidence type="ECO:0000256" key="5">
    <source>
        <dbReference type="ARBA" id="ARBA00022729"/>
    </source>
</evidence>
<keyword evidence="2" id="KW-0004">4Fe-4S</keyword>
<dbReference type="Proteomes" id="UP000706172">
    <property type="component" value="Unassembled WGS sequence"/>
</dbReference>
<dbReference type="EMBL" id="JACCQK010000339">
    <property type="protein sequence ID" value="MBG0779505.1"/>
    <property type="molecule type" value="Genomic_DNA"/>
</dbReference>
<evidence type="ECO:0000256" key="2">
    <source>
        <dbReference type="ARBA" id="ARBA00022485"/>
    </source>
</evidence>
<dbReference type="PANTHER" id="PTHR43742:SF9">
    <property type="entry name" value="TETRATHIONATE REDUCTASE SUBUNIT A"/>
    <property type="match status" value="1"/>
</dbReference>
<dbReference type="InterPro" id="IPR050612">
    <property type="entry name" value="Prok_Mopterin_Oxidored"/>
</dbReference>
<keyword evidence="8" id="KW-0411">Iron-sulfur</keyword>
<evidence type="ECO:0000256" key="6">
    <source>
        <dbReference type="ARBA" id="ARBA00023002"/>
    </source>
</evidence>
<dbReference type="PANTHER" id="PTHR43742">
    <property type="entry name" value="TRIMETHYLAMINE-N-OXIDE REDUCTASE"/>
    <property type="match status" value="1"/>
</dbReference>
<dbReference type="NCBIfam" id="NF041783">
    <property type="entry name" value="mnquin_red_QrcB"/>
    <property type="match status" value="1"/>
</dbReference>
<dbReference type="CDD" id="cd02775">
    <property type="entry name" value="MopB_CT"/>
    <property type="match status" value="1"/>
</dbReference>
<evidence type="ECO:0000259" key="9">
    <source>
        <dbReference type="PROSITE" id="PS51669"/>
    </source>
</evidence>
<dbReference type="Gene3D" id="3.40.50.740">
    <property type="match status" value="1"/>
</dbReference>
<dbReference type="InterPro" id="IPR006656">
    <property type="entry name" value="Mopterin_OxRdtase"/>
</dbReference>
<dbReference type="SMART" id="SM00926">
    <property type="entry name" value="Molybdop_Fe4S4"/>
    <property type="match status" value="1"/>
</dbReference>
<dbReference type="Gene3D" id="3.40.228.10">
    <property type="entry name" value="Dimethylsulfoxide Reductase, domain 2"/>
    <property type="match status" value="1"/>
</dbReference>
<protein>
    <submittedName>
        <fullName evidence="10">Molybdopterin-dependent oxidoreductase</fullName>
    </submittedName>
</protein>
<dbReference type="GO" id="GO:0043546">
    <property type="term" value="F:molybdopterin cofactor binding"/>
    <property type="evidence" value="ECO:0007669"/>
    <property type="project" value="InterPro"/>
</dbReference>
<evidence type="ECO:0000313" key="11">
    <source>
        <dbReference type="Proteomes" id="UP000706172"/>
    </source>
</evidence>
<sequence>MKVDRRSFLGLGIGAVAGIAISPVGAKLTDDFSIWTQNWPWTPVPPDGEVSYDRTVCHLCPGACGISVRKIDGRPVKIEGLDPYPVNNGGVCLHGIAGLQYLYDPSRVKSPMKKVNNRFVPISWDEALTMVADWLGELRNDQKPDTLACITGSDQGSVPGLFKHFMAAFGSPNYLTMPDLESWLVRTAKTLHGDAYTLGFDIDHSDFILSFGAGLIDGWGSPVACIQAMGNRRQREATLVQIEPRLSNTAASANQWIPINPGTEADLAMGMCAVLLKENLFDPVFAQGFSGGFMRFAAMVQKEYPLDKVAAVTGISPSDIQKTAIAFAKAKMPVALPGKGRGEGAQNLKEFAAVHTLNCLSGNVNKQGGAFVKPIPKYLNFPDPVQDAVALKGAGSAPLAGSVQELVTRIDSSGESPVKALLVYNANPCFALNDPSRIQAAFEKIPFKICVTSFMDETAMASDVILPVSTFLERMEDVPSKAGLAATVVGLSKPMIKPVFNTRSPGDVVIGMARALVGDMAKSFAWDSYDACLEQVTARIWGPLARKGHVVLADNPPAGSVETDFSFLAENPETVKPAGDLEFTLIPIDYFRVPPTVPAPSPFAIKTVSDRILKGTDMFVEINPQSAKDLKDGGFATLTTPAGSVPVRVHFNDGIMPGVIGMVKGLGHTLDNRYVSGKGVNINALISPKIEPDSGMDAAFGIKAGISKA</sequence>
<dbReference type="SUPFAM" id="SSF50692">
    <property type="entry name" value="ADC-like"/>
    <property type="match status" value="1"/>
</dbReference>
<dbReference type="Pfam" id="PF00384">
    <property type="entry name" value="Molybdopterin"/>
    <property type="match status" value="1"/>
</dbReference>
<accession>A0A931G8N4</accession>
<dbReference type="SUPFAM" id="SSF53706">
    <property type="entry name" value="Formate dehydrogenase/DMSO reductase, domains 1-3"/>
    <property type="match status" value="1"/>
</dbReference>
<evidence type="ECO:0000256" key="1">
    <source>
        <dbReference type="ARBA" id="ARBA00010312"/>
    </source>
</evidence>
<dbReference type="GO" id="GO:0016491">
    <property type="term" value="F:oxidoreductase activity"/>
    <property type="evidence" value="ECO:0007669"/>
    <property type="project" value="UniProtKB-KW"/>
</dbReference>
<dbReference type="AlphaFoldDB" id="A0A931G8N4"/>
<proteinExistence type="inferred from homology"/>
<dbReference type="GO" id="GO:0046872">
    <property type="term" value="F:metal ion binding"/>
    <property type="evidence" value="ECO:0007669"/>
    <property type="project" value="UniProtKB-KW"/>
</dbReference>
<comment type="similarity">
    <text evidence="1">Belongs to the prokaryotic molybdopterin-containing oxidoreductase family.</text>
</comment>
<feature type="domain" description="4Fe-4S Mo/W bis-MGD-type" evidence="9">
    <location>
        <begin position="50"/>
        <end position="106"/>
    </location>
</feature>
<reference evidence="10" key="1">
    <citation type="submission" date="2020-07" db="EMBL/GenBank/DDBJ databases">
        <title>Severe corrosion of carbon steel in oil field produced water can be linked to methanogenic archaea containing a special type of NiFe hydrogenase.</title>
        <authorList>
            <person name="Lahme S."/>
            <person name="Mand J."/>
            <person name="Longwell J."/>
            <person name="Smith R."/>
            <person name="Enning D."/>
        </authorList>
    </citation>
    <scope>NUCLEOTIDE SEQUENCE</scope>
    <source>
        <strain evidence="10">MIC098Bin6</strain>
    </source>
</reference>
<evidence type="ECO:0000313" key="10">
    <source>
        <dbReference type="EMBL" id="MBG0779505.1"/>
    </source>
</evidence>
<keyword evidence="3" id="KW-0500">Molybdenum</keyword>
<evidence type="ECO:0000256" key="4">
    <source>
        <dbReference type="ARBA" id="ARBA00022723"/>
    </source>
</evidence>
<keyword evidence="4" id="KW-0479">Metal-binding</keyword>
<dbReference type="PROSITE" id="PS51669">
    <property type="entry name" value="4FE4S_MOW_BIS_MGD"/>
    <property type="match status" value="1"/>
</dbReference>
<dbReference type="Gene3D" id="3.30.2070.10">
    <property type="entry name" value="Formate dehydrogenase/DMSO reductase"/>
    <property type="match status" value="1"/>
</dbReference>
<dbReference type="InterPro" id="IPR053557">
    <property type="entry name" value="Molybdopterin-Qrc_component"/>
</dbReference>
<dbReference type="Gene3D" id="2.40.40.20">
    <property type="match status" value="1"/>
</dbReference>
<dbReference type="Gene3D" id="2.20.25.90">
    <property type="entry name" value="ADC-like domains"/>
    <property type="match status" value="1"/>
</dbReference>
<evidence type="ECO:0000256" key="7">
    <source>
        <dbReference type="ARBA" id="ARBA00023004"/>
    </source>
</evidence>
<evidence type="ECO:0000256" key="8">
    <source>
        <dbReference type="ARBA" id="ARBA00023014"/>
    </source>
</evidence>
<keyword evidence="7" id="KW-0408">Iron</keyword>
<dbReference type="PROSITE" id="PS51318">
    <property type="entry name" value="TAT"/>
    <property type="match status" value="1"/>
</dbReference>
<dbReference type="InterPro" id="IPR006311">
    <property type="entry name" value="TAT_signal"/>
</dbReference>
<dbReference type="InterPro" id="IPR006963">
    <property type="entry name" value="Mopterin_OxRdtase_4Fe-4S_dom"/>
</dbReference>
<name>A0A931G8N4_9BACT</name>
<comment type="caution">
    <text evidence="10">The sequence shown here is derived from an EMBL/GenBank/DDBJ whole genome shotgun (WGS) entry which is preliminary data.</text>
</comment>
<dbReference type="InterPro" id="IPR009010">
    <property type="entry name" value="Asp_de-COase-like_dom_sf"/>
</dbReference>
<dbReference type="Pfam" id="PF04879">
    <property type="entry name" value="Molybdop_Fe4S4"/>
    <property type="match status" value="1"/>
</dbReference>
<organism evidence="10 11">
    <name type="scientific">Desulfotignum balticum</name>
    <dbReference type="NCBI Taxonomy" id="115781"/>
    <lineage>
        <taxon>Bacteria</taxon>
        <taxon>Pseudomonadati</taxon>
        <taxon>Thermodesulfobacteriota</taxon>
        <taxon>Desulfobacteria</taxon>
        <taxon>Desulfobacterales</taxon>
        <taxon>Desulfobacteraceae</taxon>
        <taxon>Desulfotignum</taxon>
    </lineage>
</organism>
<evidence type="ECO:0000256" key="3">
    <source>
        <dbReference type="ARBA" id="ARBA00022505"/>
    </source>
</evidence>
<keyword evidence="5" id="KW-0732">Signal</keyword>
<dbReference type="GO" id="GO:0051539">
    <property type="term" value="F:4 iron, 4 sulfur cluster binding"/>
    <property type="evidence" value="ECO:0007669"/>
    <property type="project" value="UniProtKB-KW"/>
</dbReference>
<keyword evidence="6" id="KW-0560">Oxidoreductase</keyword>
<dbReference type="Pfam" id="PF01568">
    <property type="entry name" value="Molydop_binding"/>
    <property type="match status" value="1"/>
</dbReference>
<gene>
    <name evidence="10" type="ORF">H0S81_06220</name>
</gene>